<evidence type="ECO:0000313" key="7">
    <source>
        <dbReference type="EMBL" id="KAF2793663.1"/>
    </source>
</evidence>
<dbReference type="InterPro" id="IPR001128">
    <property type="entry name" value="Cyt_P450"/>
</dbReference>
<dbReference type="PANTHER" id="PTHR47582">
    <property type="entry name" value="P450, PUTATIVE (EUROFUNG)-RELATED"/>
    <property type="match status" value="1"/>
</dbReference>
<dbReference type="OrthoDB" id="3366823at2759"/>
<dbReference type="Gene3D" id="1.10.630.10">
    <property type="entry name" value="Cytochrome P450"/>
    <property type="match status" value="1"/>
</dbReference>
<accession>A0A6A6XCB4</accession>
<dbReference type="Pfam" id="PF00067">
    <property type="entry name" value="p450"/>
    <property type="match status" value="1"/>
</dbReference>
<comment type="cofactor">
    <cofactor evidence="1 5">
        <name>heme</name>
        <dbReference type="ChEBI" id="CHEBI:30413"/>
    </cofactor>
</comment>
<dbReference type="CDD" id="cd11040">
    <property type="entry name" value="CYP7_CYP8-like"/>
    <property type="match status" value="1"/>
</dbReference>
<evidence type="ECO:0000256" key="2">
    <source>
        <dbReference type="ARBA" id="ARBA00010617"/>
    </source>
</evidence>
<keyword evidence="8" id="KW-1185">Reference proteome</keyword>
<keyword evidence="6" id="KW-0503">Monooxygenase</keyword>
<dbReference type="InterPro" id="IPR017972">
    <property type="entry name" value="Cyt_P450_CS"/>
</dbReference>
<dbReference type="PANTHER" id="PTHR47582:SF1">
    <property type="entry name" value="P450, PUTATIVE (EUROFUNG)-RELATED"/>
    <property type="match status" value="1"/>
</dbReference>
<evidence type="ECO:0000256" key="3">
    <source>
        <dbReference type="ARBA" id="ARBA00022723"/>
    </source>
</evidence>
<dbReference type="PROSITE" id="PS00086">
    <property type="entry name" value="CYTOCHROME_P450"/>
    <property type="match status" value="1"/>
</dbReference>
<evidence type="ECO:0000256" key="5">
    <source>
        <dbReference type="PIRSR" id="PIRSR602403-1"/>
    </source>
</evidence>
<organism evidence="7 8">
    <name type="scientific">Melanomma pulvis-pyrius CBS 109.77</name>
    <dbReference type="NCBI Taxonomy" id="1314802"/>
    <lineage>
        <taxon>Eukaryota</taxon>
        <taxon>Fungi</taxon>
        <taxon>Dikarya</taxon>
        <taxon>Ascomycota</taxon>
        <taxon>Pezizomycotina</taxon>
        <taxon>Dothideomycetes</taxon>
        <taxon>Pleosporomycetidae</taxon>
        <taxon>Pleosporales</taxon>
        <taxon>Melanommataceae</taxon>
        <taxon>Melanomma</taxon>
    </lineage>
</organism>
<evidence type="ECO:0000256" key="1">
    <source>
        <dbReference type="ARBA" id="ARBA00001971"/>
    </source>
</evidence>
<dbReference type="Proteomes" id="UP000799757">
    <property type="component" value="Unassembled WGS sequence"/>
</dbReference>
<protein>
    <submittedName>
        <fullName evidence="7">Cytochrome P450</fullName>
    </submittedName>
</protein>
<dbReference type="InterPro" id="IPR053007">
    <property type="entry name" value="CYP450_monoxygenase_sec-met"/>
</dbReference>
<reference evidence="7" key="1">
    <citation type="journal article" date="2020" name="Stud. Mycol.">
        <title>101 Dothideomycetes genomes: a test case for predicting lifestyles and emergence of pathogens.</title>
        <authorList>
            <person name="Haridas S."/>
            <person name="Albert R."/>
            <person name="Binder M."/>
            <person name="Bloem J."/>
            <person name="Labutti K."/>
            <person name="Salamov A."/>
            <person name="Andreopoulos B."/>
            <person name="Baker S."/>
            <person name="Barry K."/>
            <person name="Bills G."/>
            <person name="Bluhm B."/>
            <person name="Cannon C."/>
            <person name="Castanera R."/>
            <person name="Culley D."/>
            <person name="Daum C."/>
            <person name="Ezra D."/>
            <person name="Gonzalez J."/>
            <person name="Henrissat B."/>
            <person name="Kuo A."/>
            <person name="Liang C."/>
            <person name="Lipzen A."/>
            <person name="Lutzoni F."/>
            <person name="Magnuson J."/>
            <person name="Mondo S."/>
            <person name="Nolan M."/>
            <person name="Ohm R."/>
            <person name="Pangilinan J."/>
            <person name="Park H.-J."/>
            <person name="Ramirez L."/>
            <person name="Alfaro M."/>
            <person name="Sun H."/>
            <person name="Tritt A."/>
            <person name="Yoshinaga Y."/>
            <person name="Zwiers L.-H."/>
            <person name="Turgeon B."/>
            <person name="Goodwin S."/>
            <person name="Spatafora J."/>
            <person name="Crous P."/>
            <person name="Grigoriev I."/>
        </authorList>
    </citation>
    <scope>NUCLEOTIDE SEQUENCE</scope>
    <source>
        <strain evidence="7">CBS 109.77</strain>
    </source>
</reference>
<dbReference type="GO" id="GO:0004497">
    <property type="term" value="F:monooxygenase activity"/>
    <property type="evidence" value="ECO:0007669"/>
    <property type="project" value="UniProtKB-KW"/>
</dbReference>
<evidence type="ECO:0000256" key="4">
    <source>
        <dbReference type="ARBA" id="ARBA00023004"/>
    </source>
</evidence>
<evidence type="ECO:0000256" key="6">
    <source>
        <dbReference type="RuleBase" id="RU000461"/>
    </source>
</evidence>
<dbReference type="AlphaFoldDB" id="A0A6A6XCB4"/>
<dbReference type="EMBL" id="MU001919">
    <property type="protein sequence ID" value="KAF2793663.1"/>
    <property type="molecule type" value="Genomic_DNA"/>
</dbReference>
<dbReference type="GO" id="GO:0005506">
    <property type="term" value="F:iron ion binding"/>
    <property type="evidence" value="ECO:0007669"/>
    <property type="project" value="InterPro"/>
</dbReference>
<name>A0A6A6XCB4_9PLEO</name>
<proteinExistence type="inferred from homology"/>
<sequence>MAMNYSVIVGAVTAVYVSLRLLLHYTQDRREPHPLDTLIPFVSPVIGISRNKTNYYVMLRDRYNLPIYTLRMPGSRIYVVNSPALISAVQRQYKALAFMPLVAKASVKVSRFSKTASDIINTNTNGEEGDWGYVMTFHDTIQPSLAPGTHLDAMNRVMLGLVAEYLNRLREQLPTTVRLFDWVKHQITLATTSSTYGPSNPYKSPTVEAAFWTFKSGMSDLIMGLNYTHTASEAIRAMDIGATAFENYFSDNHRQGGSALVQARYSHSMDHHIPLNDIARSEFANGVALLSNTVPNTFWMLYHLYSDPEVLAECRKEVSDVMMVINNNEGEPTHTIDMSKVKTSCPVLLSTYKEVLRVYSTAVSARLVMEDHMLDNQYLLKKGSTVVMPTPVQHHNPAIWGPTNATFDHLRFASTEKRPNQAGFRAFGGGTTLCPGRHFATTEILAFTAVMIMQFDIEPKFSRWVQPSRNKVEFWEATPSPDEDFEVEIRSVESEKQARHWAFVLSDSDKPIELSAEDLSL</sequence>
<keyword evidence="6" id="KW-0560">Oxidoreductase</keyword>
<evidence type="ECO:0000313" key="8">
    <source>
        <dbReference type="Proteomes" id="UP000799757"/>
    </source>
</evidence>
<keyword evidence="5 6" id="KW-0349">Heme</keyword>
<gene>
    <name evidence="7" type="ORF">K505DRAFT_276601</name>
</gene>
<keyword evidence="4 5" id="KW-0408">Iron</keyword>
<dbReference type="InterPro" id="IPR036396">
    <property type="entry name" value="Cyt_P450_sf"/>
</dbReference>
<dbReference type="PRINTS" id="PR00465">
    <property type="entry name" value="EP450IV"/>
</dbReference>
<dbReference type="GO" id="GO:0016705">
    <property type="term" value="F:oxidoreductase activity, acting on paired donors, with incorporation or reduction of molecular oxygen"/>
    <property type="evidence" value="ECO:0007669"/>
    <property type="project" value="InterPro"/>
</dbReference>
<dbReference type="SUPFAM" id="SSF48264">
    <property type="entry name" value="Cytochrome P450"/>
    <property type="match status" value="1"/>
</dbReference>
<comment type="similarity">
    <text evidence="2 6">Belongs to the cytochrome P450 family.</text>
</comment>
<keyword evidence="3 5" id="KW-0479">Metal-binding</keyword>
<feature type="binding site" description="axial binding residue" evidence="5">
    <location>
        <position position="434"/>
    </location>
    <ligand>
        <name>heme</name>
        <dbReference type="ChEBI" id="CHEBI:30413"/>
    </ligand>
    <ligandPart>
        <name>Fe</name>
        <dbReference type="ChEBI" id="CHEBI:18248"/>
    </ligandPart>
</feature>
<dbReference type="InterPro" id="IPR002403">
    <property type="entry name" value="Cyt_P450_E_grp-IV"/>
</dbReference>
<dbReference type="GO" id="GO:0020037">
    <property type="term" value="F:heme binding"/>
    <property type="evidence" value="ECO:0007669"/>
    <property type="project" value="InterPro"/>
</dbReference>